<proteinExistence type="predicted"/>
<sequence length="267" mass="29421">MVTVSQLWQYPFKSGKGVSLQTARFDEEGLCGDRRLVALDKNGLFITARKYPQLLQLSCTQVSDGWLLKHPQVSNDCFISANSMNSATIVAGKLWRDELQAIDGGHEASAWLSAALGITVTIALWQKHARVSGKYQLETNFSDAAPLLITTEASLLAASTFANIAPDMRRFRPNIVLSGCDAFAEEGWQQLKIGQVTFTLLDTCVRCILTTRDPETGTAHPDKQPLRALKQYHTNEQKQPIFGVNAKLLMPIISNAEITIGDEVTLD</sequence>
<reference evidence="3" key="1">
    <citation type="journal article" date="2019" name="Int. J. Syst. Evol. Microbiol.">
        <title>The Global Catalogue of Microorganisms (GCM) 10K type strain sequencing project: providing services to taxonomists for standard genome sequencing and annotation.</title>
        <authorList>
            <consortium name="The Broad Institute Genomics Platform"/>
            <consortium name="The Broad Institute Genome Sequencing Center for Infectious Disease"/>
            <person name="Wu L."/>
            <person name="Ma J."/>
        </authorList>
    </citation>
    <scope>NUCLEOTIDE SEQUENCE [LARGE SCALE GENOMIC DNA]</scope>
    <source>
        <strain evidence="3">JCM 15608</strain>
    </source>
</reference>
<dbReference type="SUPFAM" id="SSF141673">
    <property type="entry name" value="MOSC N-terminal domain-like"/>
    <property type="match status" value="1"/>
</dbReference>
<dbReference type="PROSITE" id="PS51340">
    <property type="entry name" value="MOSC"/>
    <property type="match status" value="1"/>
</dbReference>
<dbReference type="RefSeq" id="WP_343817397.1">
    <property type="nucleotide sequence ID" value="NZ_BAAAFA010000007.1"/>
</dbReference>
<comment type="caution">
    <text evidence="2">The sequence shown here is derived from an EMBL/GenBank/DDBJ whole genome shotgun (WGS) entry which is preliminary data.</text>
</comment>
<accession>A0ABP3WIG0</accession>
<organism evidence="2 3">
    <name type="scientific">Colwellia asteriadis</name>
    <dbReference type="NCBI Taxonomy" id="517723"/>
    <lineage>
        <taxon>Bacteria</taxon>
        <taxon>Pseudomonadati</taxon>
        <taxon>Pseudomonadota</taxon>
        <taxon>Gammaproteobacteria</taxon>
        <taxon>Alteromonadales</taxon>
        <taxon>Colwelliaceae</taxon>
        <taxon>Colwellia</taxon>
    </lineage>
</organism>
<protein>
    <submittedName>
        <fullName evidence="2">MOSC domain-containing protein</fullName>
    </submittedName>
</protein>
<dbReference type="PANTHER" id="PTHR14237:SF19">
    <property type="entry name" value="MITOCHONDRIAL AMIDOXIME REDUCING COMPONENT 1"/>
    <property type="match status" value="1"/>
</dbReference>
<dbReference type="InterPro" id="IPR005302">
    <property type="entry name" value="MoCF_Sase_C"/>
</dbReference>
<evidence type="ECO:0000313" key="3">
    <source>
        <dbReference type="Proteomes" id="UP001500021"/>
    </source>
</evidence>
<gene>
    <name evidence="2" type="ORF">GCM10009111_21120</name>
</gene>
<name>A0ABP3WIG0_9GAMM</name>
<keyword evidence="3" id="KW-1185">Reference proteome</keyword>
<evidence type="ECO:0000259" key="1">
    <source>
        <dbReference type="PROSITE" id="PS51340"/>
    </source>
</evidence>
<dbReference type="SUPFAM" id="SSF50800">
    <property type="entry name" value="PK beta-barrel domain-like"/>
    <property type="match status" value="1"/>
</dbReference>
<evidence type="ECO:0000313" key="2">
    <source>
        <dbReference type="EMBL" id="GAA0818439.1"/>
    </source>
</evidence>
<dbReference type="InterPro" id="IPR005303">
    <property type="entry name" value="MOCOS_middle"/>
</dbReference>
<dbReference type="InterPro" id="IPR011037">
    <property type="entry name" value="Pyrv_Knase-like_insert_dom_sf"/>
</dbReference>
<dbReference type="PANTHER" id="PTHR14237">
    <property type="entry name" value="MOLYBDOPTERIN COFACTOR SULFURASE MOSC"/>
    <property type="match status" value="1"/>
</dbReference>
<dbReference type="Proteomes" id="UP001500021">
    <property type="component" value="Unassembled WGS sequence"/>
</dbReference>
<dbReference type="Pfam" id="PF03476">
    <property type="entry name" value="MOSC_N"/>
    <property type="match status" value="1"/>
</dbReference>
<feature type="domain" description="MOSC" evidence="1">
    <location>
        <begin position="124"/>
        <end position="267"/>
    </location>
</feature>
<dbReference type="Pfam" id="PF03473">
    <property type="entry name" value="MOSC"/>
    <property type="match status" value="1"/>
</dbReference>
<dbReference type="EMBL" id="BAAAFA010000007">
    <property type="protein sequence ID" value="GAA0818439.1"/>
    <property type="molecule type" value="Genomic_DNA"/>
</dbReference>